<protein>
    <recommendedName>
        <fullName evidence="3">WxL domain-containing protein</fullName>
    </recommendedName>
</protein>
<evidence type="ECO:0000313" key="2">
    <source>
        <dbReference type="Proteomes" id="UP001152867"/>
    </source>
</evidence>
<accession>A0ABT6DCV8</accession>
<evidence type="ECO:0008006" key="3">
    <source>
        <dbReference type="Google" id="ProtNLM"/>
    </source>
</evidence>
<comment type="caution">
    <text evidence="1">The sequence shown here is derived from an EMBL/GenBank/DDBJ whole genome shotgun (WGS) entry which is preliminary data.</text>
</comment>
<sequence length="546" mass="58765">MLDKPWGYVANKEHREAYAITFWDPRIIIGMPNDLVDKPTLDTAIAGIPKPDLSAYLTKDALSGYALRGELPDFSKFAAKADIPDVSGMAKQADLSQVENYAMFRNHWVQKYQTVGYSLDSNGEATVLSPDSKTTTLIDYDPAAHLVFVGWGAAVGKQVTVGFFDKDKKYLSSTIWTITSKGAGDNPRSIIEFYKNTPTNTAFIKVSCNFMSSADLMIVSSVFDDAAWMAAPEDVPNLDGTVAKLSDGRGEYGNNGDLRLDGTVYADDIKLSGSSDPLSAVMKRIQATTGSGAYLPVNQWKPETLYDVSGHNAVGAGMKLSLNDVSASFNTILHVFDGAANDKLTLSYGGVGWAQNIDVNENLINGSNKFDIDALEPKTSYPSGATTVTIQYSKGMAGAVALYQRDVDVNYYIPQSTDWIKPGVETHSVTLLPMNGFSIGVPFSYESAPLNRTARLITLHGTVKLGGEMKAFTSDTIGMFTGLPKPMTNQYGSVVGSSTASGWGKGFVVTFDSTGTQLIAGTPVGSGKGDEIYINMSFWSEEAVND</sequence>
<evidence type="ECO:0000313" key="1">
    <source>
        <dbReference type="EMBL" id="MDF9914974.1"/>
    </source>
</evidence>
<gene>
    <name evidence="1" type="ORF">NNA32_12080</name>
</gene>
<organism evidence="1 2">
    <name type="scientific">Furfurilactobacillus milii</name>
    <dbReference type="NCBI Taxonomy" id="2888272"/>
    <lineage>
        <taxon>Bacteria</taxon>
        <taxon>Bacillati</taxon>
        <taxon>Bacillota</taxon>
        <taxon>Bacilli</taxon>
        <taxon>Lactobacillales</taxon>
        <taxon>Lactobacillaceae</taxon>
        <taxon>Furfurilactobacillus</taxon>
    </lineage>
</organism>
<proteinExistence type="predicted"/>
<dbReference type="Proteomes" id="UP001152867">
    <property type="component" value="Unassembled WGS sequence"/>
</dbReference>
<dbReference type="EMBL" id="JANDJP010000025">
    <property type="protein sequence ID" value="MDF9914974.1"/>
    <property type="molecule type" value="Genomic_DNA"/>
</dbReference>
<reference evidence="1" key="1">
    <citation type="submission" date="2022-06" db="EMBL/GenBank/DDBJ databases">
        <title>Antifungal cultures and metabolites of lactic acid bacteria for use in dairy fermentations.</title>
        <authorList>
            <person name="Zhao Z."/>
            <person name="Gaenzle M."/>
        </authorList>
    </citation>
    <scope>NUCLEOTIDE SEQUENCE</scope>
    <source>
        <strain evidence="1">FUA3126</strain>
    </source>
</reference>
<keyword evidence="2" id="KW-1185">Reference proteome</keyword>
<name>A0ABT6DCV8_9LACO</name>
<dbReference type="RefSeq" id="WP_178943134.1">
    <property type="nucleotide sequence ID" value="NZ_JAIWJG010000018.1"/>
</dbReference>